<organism evidence="2 3">
    <name type="scientific">Metabacillus rhizosphaerae</name>
    <dbReference type="NCBI Taxonomy" id="3117747"/>
    <lineage>
        <taxon>Bacteria</taxon>
        <taxon>Bacillati</taxon>
        <taxon>Bacillota</taxon>
        <taxon>Bacilli</taxon>
        <taxon>Bacillales</taxon>
        <taxon>Bacillaceae</taxon>
        <taxon>Metabacillus</taxon>
    </lineage>
</organism>
<feature type="coiled-coil region" evidence="1">
    <location>
        <begin position="20"/>
        <end position="103"/>
    </location>
</feature>
<protein>
    <submittedName>
        <fullName evidence="2">Uncharacterized protein</fullName>
    </submittedName>
</protein>
<accession>A0ABZ2MP85</accession>
<dbReference type="Proteomes" id="UP001368328">
    <property type="component" value="Chromosome"/>
</dbReference>
<dbReference type="RefSeq" id="WP_338786263.1">
    <property type="nucleotide sequence ID" value="NZ_CP147403.1"/>
</dbReference>
<sequence length="189" mass="21621">MGLFNKKTKEEEISLNAGRIAELQAEKAKFEGVLRGLEIELELGEDSSLKKRHAKVEKKVNELSKEIKELDARQAELNKAIADENARQRREAIEEAAQKDKEQACRGMKRRLLDQKLEGLQNQLYGRYGLPSADSLASLAGVRYGENFRPDQEDYKSAAHNALLEGEEQAKKEFEKLWKQISDYLEMKI</sequence>
<evidence type="ECO:0000256" key="1">
    <source>
        <dbReference type="SAM" id="Coils"/>
    </source>
</evidence>
<dbReference type="EMBL" id="CP147403">
    <property type="protein sequence ID" value="WXB86992.1"/>
    <property type="molecule type" value="Genomic_DNA"/>
</dbReference>
<evidence type="ECO:0000313" key="3">
    <source>
        <dbReference type="Proteomes" id="UP001368328"/>
    </source>
</evidence>
<evidence type="ECO:0000313" key="2">
    <source>
        <dbReference type="EMBL" id="WXB86992.1"/>
    </source>
</evidence>
<proteinExistence type="predicted"/>
<keyword evidence="1" id="KW-0175">Coiled coil</keyword>
<keyword evidence="3" id="KW-1185">Reference proteome</keyword>
<gene>
    <name evidence="2" type="ORF">WCV66_17270</name>
</gene>
<name>A0ABZ2MP85_9BACI</name>
<reference evidence="2 3" key="1">
    <citation type="submission" date="2024-02" db="EMBL/GenBank/DDBJ databases">
        <title>Seven novel Bacillus-like species.</title>
        <authorList>
            <person name="Liu G."/>
        </authorList>
    </citation>
    <scope>NUCLEOTIDE SEQUENCE [LARGE SCALE GENOMIC DNA]</scope>
    <source>
        <strain evidence="2 3">FJAT-53654</strain>
    </source>
</reference>